<keyword evidence="1" id="KW-0812">Transmembrane</keyword>
<accession>A0AA49JZX4</accession>
<dbReference type="Proteomes" id="UP001229955">
    <property type="component" value="Chromosome"/>
</dbReference>
<dbReference type="EMBL" id="CP130612">
    <property type="protein sequence ID" value="WKW12036.1"/>
    <property type="molecule type" value="Genomic_DNA"/>
</dbReference>
<reference evidence="3" key="1">
    <citation type="submission" date="2023-07" db="EMBL/GenBank/DDBJ databases">
        <authorList>
            <person name="Haufschild T."/>
            <person name="Kallscheuer N."/>
            <person name="Hammer J."/>
            <person name="Kohn T."/>
            <person name="Kabuu M."/>
            <person name="Jogler M."/>
            <person name="Wohfarth N."/>
            <person name="Heuer A."/>
            <person name="Rohde M."/>
            <person name="van Teeseling M.C.F."/>
            <person name="Jogler C."/>
        </authorList>
    </citation>
    <scope>NUCLEOTIDE SEQUENCE</scope>
    <source>
        <strain evidence="2">Strain 138</strain>
        <strain evidence="3">Strain 318</strain>
    </source>
</reference>
<gene>
    <name evidence="2" type="ORF">Strain138_001308</name>
    <name evidence="3" type="ORF">Strain318_001308</name>
</gene>
<protein>
    <submittedName>
        <fullName evidence="3">Uncharacterized protein</fullName>
    </submittedName>
</protein>
<evidence type="ECO:0000313" key="3">
    <source>
        <dbReference type="EMBL" id="WKW14945.1"/>
    </source>
</evidence>
<keyword evidence="1" id="KW-1133">Transmembrane helix</keyword>
<evidence type="ECO:0000313" key="2">
    <source>
        <dbReference type="EMBL" id="WKW12036.1"/>
    </source>
</evidence>
<evidence type="ECO:0000256" key="1">
    <source>
        <dbReference type="SAM" id="Phobius"/>
    </source>
</evidence>
<keyword evidence="1" id="KW-0472">Membrane</keyword>
<keyword evidence="4" id="KW-1185">Reference proteome</keyword>
<sequence>MYSTCTFCHAPLGRNEVLEHFPVGKRVAVDQARGRLWAVCPSCRQWNLSPLETRWEAIEEGEKLYRDSKLRVATEQIGLAKLRDGTELIRIGEPLRPEFAAWRYGTRFRSRRLRTLAGFATVTVLGGVAAAGPALGIGLASAALLPYHFYTMYGNARRARQIVLHAADDQGPLSLTRSHLASAKVVHAPDAPQGWALRVYRHRGALALGKWGPFTGWWDGASDLVGASALAVARLAMPEVNREGAADSIVREATTLLEAGTPVETLLRERAATTIAGDRESFLVRAPAPLRLALEMGLHEESERRALEGELQSLEARWREAEEIAAIADSLTLSERVFRTLDRLRES</sequence>
<dbReference type="EMBL" id="CP130613">
    <property type="protein sequence ID" value="WKW14945.1"/>
    <property type="molecule type" value="Genomic_DNA"/>
</dbReference>
<dbReference type="AlphaFoldDB" id="A0AA49JZX4"/>
<dbReference type="KEGG" id="pspc:Strain318_001308"/>
<proteinExistence type="predicted"/>
<name>A0AA49JZX4_9BACT</name>
<feature type="transmembrane region" description="Helical" evidence="1">
    <location>
        <begin position="116"/>
        <end position="149"/>
    </location>
</feature>
<accession>A0AA49JU87</accession>
<organism evidence="3 4">
    <name type="scientific">Pseudogemmatithrix spongiicola</name>
    <dbReference type="NCBI Taxonomy" id="3062599"/>
    <lineage>
        <taxon>Bacteria</taxon>
        <taxon>Pseudomonadati</taxon>
        <taxon>Gemmatimonadota</taxon>
        <taxon>Gemmatimonadia</taxon>
        <taxon>Gemmatimonadales</taxon>
        <taxon>Gemmatimonadaceae</taxon>
        <taxon>Pseudogemmatithrix</taxon>
    </lineage>
</organism>
<evidence type="ECO:0000313" key="4">
    <source>
        <dbReference type="Proteomes" id="UP001229955"/>
    </source>
</evidence>
<dbReference type="RefSeq" id="WP_367887713.1">
    <property type="nucleotide sequence ID" value="NZ_CP130612.1"/>
</dbReference>